<protein>
    <submittedName>
        <fullName evidence="2">Uncharacterized protein</fullName>
    </submittedName>
</protein>
<dbReference type="AlphaFoldDB" id="A0A0E9V1U0"/>
<proteinExistence type="predicted"/>
<dbReference type="EMBL" id="GBXM01037187">
    <property type="protein sequence ID" value="JAH71390.1"/>
    <property type="molecule type" value="Transcribed_RNA"/>
</dbReference>
<name>A0A0E9V1U0_ANGAN</name>
<organism evidence="2">
    <name type="scientific">Anguilla anguilla</name>
    <name type="common">European freshwater eel</name>
    <name type="synonym">Muraena anguilla</name>
    <dbReference type="NCBI Taxonomy" id="7936"/>
    <lineage>
        <taxon>Eukaryota</taxon>
        <taxon>Metazoa</taxon>
        <taxon>Chordata</taxon>
        <taxon>Craniata</taxon>
        <taxon>Vertebrata</taxon>
        <taxon>Euteleostomi</taxon>
        <taxon>Actinopterygii</taxon>
        <taxon>Neopterygii</taxon>
        <taxon>Teleostei</taxon>
        <taxon>Anguilliformes</taxon>
        <taxon>Anguillidae</taxon>
        <taxon>Anguilla</taxon>
    </lineage>
</organism>
<sequence length="59" mass="6773">MPQQRASPSSETANLSNVNIERTCLPPNDTPEQTRGGRVLNIYIACFEKMLYKMHFFII</sequence>
<feature type="compositionally biased region" description="Polar residues" evidence="1">
    <location>
        <begin position="1"/>
        <end position="20"/>
    </location>
</feature>
<reference evidence="2" key="2">
    <citation type="journal article" date="2015" name="Fish Shellfish Immunol.">
        <title>Early steps in the European eel (Anguilla anguilla)-Vibrio vulnificus interaction in the gills: Role of the RtxA13 toxin.</title>
        <authorList>
            <person name="Callol A."/>
            <person name="Pajuelo D."/>
            <person name="Ebbesson L."/>
            <person name="Teles M."/>
            <person name="MacKenzie S."/>
            <person name="Amaro C."/>
        </authorList>
    </citation>
    <scope>NUCLEOTIDE SEQUENCE</scope>
</reference>
<evidence type="ECO:0000256" key="1">
    <source>
        <dbReference type="SAM" id="MobiDB-lite"/>
    </source>
</evidence>
<accession>A0A0E9V1U0</accession>
<evidence type="ECO:0000313" key="2">
    <source>
        <dbReference type="EMBL" id="JAH71390.1"/>
    </source>
</evidence>
<reference evidence="2" key="1">
    <citation type="submission" date="2014-11" db="EMBL/GenBank/DDBJ databases">
        <authorList>
            <person name="Amaro Gonzalez C."/>
        </authorList>
    </citation>
    <scope>NUCLEOTIDE SEQUENCE</scope>
</reference>
<feature type="region of interest" description="Disordered" evidence="1">
    <location>
        <begin position="1"/>
        <end position="31"/>
    </location>
</feature>